<proteinExistence type="predicted"/>
<organism evidence="1 2">
    <name type="scientific">Malus domestica</name>
    <name type="common">Apple</name>
    <name type="synonym">Pyrus malus</name>
    <dbReference type="NCBI Taxonomy" id="3750"/>
    <lineage>
        <taxon>Eukaryota</taxon>
        <taxon>Viridiplantae</taxon>
        <taxon>Streptophyta</taxon>
        <taxon>Embryophyta</taxon>
        <taxon>Tracheophyta</taxon>
        <taxon>Spermatophyta</taxon>
        <taxon>Magnoliopsida</taxon>
        <taxon>eudicotyledons</taxon>
        <taxon>Gunneridae</taxon>
        <taxon>Pentapetalae</taxon>
        <taxon>rosids</taxon>
        <taxon>fabids</taxon>
        <taxon>Rosales</taxon>
        <taxon>Rosaceae</taxon>
        <taxon>Amygdaloideae</taxon>
        <taxon>Maleae</taxon>
        <taxon>Malus</taxon>
    </lineage>
</organism>
<evidence type="ECO:0000313" key="2">
    <source>
        <dbReference type="Proteomes" id="UP000290289"/>
    </source>
</evidence>
<dbReference type="EMBL" id="RDQH01000340">
    <property type="protein sequence ID" value="RXH77726.1"/>
    <property type="molecule type" value="Genomic_DNA"/>
</dbReference>
<sequence>MVLCPGIQYAISVTEIASANIVHKFNWALPGGASGQGLDMTESSVSSQSYSYSIFIIVYRVKLKTKASRTA</sequence>
<evidence type="ECO:0000313" key="1">
    <source>
        <dbReference type="EMBL" id="RXH77726.1"/>
    </source>
</evidence>
<protein>
    <submittedName>
        <fullName evidence="1">Uncharacterized protein</fullName>
    </submittedName>
</protein>
<gene>
    <name evidence="1" type="ORF">DVH24_039697</name>
</gene>
<keyword evidence="2" id="KW-1185">Reference proteome</keyword>
<accession>A0A498I2E0</accession>
<dbReference type="Proteomes" id="UP000290289">
    <property type="component" value="Chromosome 14"/>
</dbReference>
<reference evidence="1 2" key="1">
    <citation type="submission" date="2018-10" db="EMBL/GenBank/DDBJ databases">
        <title>A high-quality apple genome assembly.</title>
        <authorList>
            <person name="Hu J."/>
        </authorList>
    </citation>
    <scope>NUCLEOTIDE SEQUENCE [LARGE SCALE GENOMIC DNA]</scope>
    <source>
        <strain evidence="2">cv. HFTH1</strain>
        <tissue evidence="1">Young leaf</tissue>
    </source>
</reference>
<dbReference type="AlphaFoldDB" id="A0A498I2E0"/>
<name>A0A498I2E0_MALDO</name>
<comment type="caution">
    <text evidence="1">The sequence shown here is derived from an EMBL/GenBank/DDBJ whole genome shotgun (WGS) entry which is preliminary data.</text>
</comment>